<keyword evidence="1" id="KW-1133">Transmembrane helix</keyword>
<evidence type="ECO:0000313" key="3">
    <source>
        <dbReference type="Proteomes" id="UP000198862"/>
    </source>
</evidence>
<dbReference type="AlphaFoldDB" id="A0A1I1TJ48"/>
<evidence type="ECO:0000313" key="2">
    <source>
        <dbReference type="EMBL" id="SFD58642.1"/>
    </source>
</evidence>
<keyword evidence="1" id="KW-0472">Membrane</keyword>
<gene>
    <name evidence="2" type="ORF">SAMN02745724_04909</name>
</gene>
<dbReference type="STRING" id="1123010.SAMN02745724_04909"/>
<name>A0A1I1TJ48_9GAMM</name>
<reference evidence="2 3" key="1">
    <citation type="submission" date="2016-10" db="EMBL/GenBank/DDBJ databases">
        <authorList>
            <person name="de Groot N.N."/>
        </authorList>
    </citation>
    <scope>NUCLEOTIDE SEQUENCE [LARGE SCALE GENOMIC DNA]</scope>
    <source>
        <strain evidence="2 3">DSM 6059</strain>
    </source>
</reference>
<accession>A0A1I1TJ48</accession>
<dbReference type="Proteomes" id="UP000198862">
    <property type="component" value="Unassembled WGS sequence"/>
</dbReference>
<feature type="transmembrane region" description="Helical" evidence="1">
    <location>
        <begin position="12"/>
        <end position="33"/>
    </location>
</feature>
<organism evidence="2 3">
    <name type="scientific">Pseudoalteromonas denitrificans DSM 6059</name>
    <dbReference type="NCBI Taxonomy" id="1123010"/>
    <lineage>
        <taxon>Bacteria</taxon>
        <taxon>Pseudomonadati</taxon>
        <taxon>Pseudomonadota</taxon>
        <taxon>Gammaproteobacteria</taxon>
        <taxon>Alteromonadales</taxon>
        <taxon>Pseudoalteromonadaceae</taxon>
        <taxon>Pseudoalteromonas</taxon>
    </lineage>
</organism>
<evidence type="ECO:0000256" key="1">
    <source>
        <dbReference type="SAM" id="Phobius"/>
    </source>
</evidence>
<dbReference type="OrthoDB" id="10011771at2"/>
<dbReference type="EMBL" id="FOLO01000070">
    <property type="protein sequence ID" value="SFD58642.1"/>
    <property type="molecule type" value="Genomic_DNA"/>
</dbReference>
<keyword evidence="1" id="KW-0812">Transmembrane</keyword>
<proteinExistence type="predicted"/>
<sequence length="144" mass="16462">MLLINLNMLHFIKSITTNCILIFFLCNAFISYANTEKNEDKSNPKKAASSLVSKKRVSEWDDWNKKMPTQPKYGVGIQGDIEQKLNQLDKSNLLNDVNGVLVKKNKEKIITSKIPKPKNIKQMMAELEAMEAEVKQELSNESEF</sequence>
<keyword evidence="3" id="KW-1185">Reference proteome</keyword>
<dbReference type="RefSeq" id="WP_091991035.1">
    <property type="nucleotide sequence ID" value="NZ_FOLO01000070.1"/>
</dbReference>
<protein>
    <submittedName>
        <fullName evidence="2">Uncharacterized protein</fullName>
    </submittedName>
</protein>